<dbReference type="InterPro" id="IPR050266">
    <property type="entry name" value="AB_hydrolase_sf"/>
</dbReference>
<dbReference type="InterPro" id="IPR000073">
    <property type="entry name" value="AB_hydrolase_1"/>
</dbReference>
<dbReference type="SUPFAM" id="SSF53474">
    <property type="entry name" value="alpha/beta-Hydrolases"/>
    <property type="match status" value="1"/>
</dbReference>
<dbReference type="InterPro" id="IPR000639">
    <property type="entry name" value="Epox_hydrolase-like"/>
</dbReference>
<feature type="domain" description="AB hydrolase-1" evidence="1">
    <location>
        <begin position="28"/>
        <end position="265"/>
    </location>
</feature>
<protein>
    <submittedName>
        <fullName evidence="2">Alpha/beta hydrolase family protein</fullName>
    </submittedName>
</protein>
<dbReference type="Gene3D" id="3.40.50.1820">
    <property type="entry name" value="alpha/beta hydrolase"/>
    <property type="match status" value="1"/>
</dbReference>
<gene>
    <name evidence="2" type="ORF">SAMN05216554_2993</name>
</gene>
<dbReference type="PRINTS" id="PR00412">
    <property type="entry name" value="EPOXHYDRLASE"/>
</dbReference>
<sequence>MTSNAATPFPVGLTTLHWGEADAHPRALLLHGLTSAGGTWWQVASALAAGGWSVTAPDLRGHGGSPRTLRYRLADYAADVLALDPPARSTVTASTSTSAAGRPWDLVVGHSLGGAVATVAAQAHQDWTRALLLLDPVLSMPDDQHDAVIADLLGDLDHLDADDLLRANPRWHTEDAVQKVTAARVVSPFVVERTVRDNVGWNLEPVAARIRSHVRVLGADPQLGASFTAAEGDRLSAASPDSFSFAVVEGAGHSIHRDDPDRVVAEARALIAP</sequence>
<dbReference type="GO" id="GO:0016020">
    <property type="term" value="C:membrane"/>
    <property type="evidence" value="ECO:0007669"/>
    <property type="project" value="TreeGrafter"/>
</dbReference>
<dbReference type="Pfam" id="PF12697">
    <property type="entry name" value="Abhydrolase_6"/>
    <property type="match status" value="1"/>
</dbReference>
<accession>A0A1H3RQ36</accession>
<dbReference type="EMBL" id="FNPZ01000003">
    <property type="protein sequence ID" value="SDZ27816.1"/>
    <property type="molecule type" value="Genomic_DNA"/>
</dbReference>
<name>A0A1H3RQ36_9MICO</name>
<dbReference type="STRING" id="381665.SAMN05216554_2993"/>
<dbReference type="Proteomes" id="UP000198891">
    <property type="component" value="Unassembled WGS sequence"/>
</dbReference>
<dbReference type="GO" id="GO:0047372">
    <property type="term" value="F:monoacylglycerol lipase activity"/>
    <property type="evidence" value="ECO:0007669"/>
    <property type="project" value="TreeGrafter"/>
</dbReference>
<dbReference type="PANTHER" id="PTHR43798">
    <property type="entry name" value="MONOACYLGLYCEROL LIPASE"/>
    <property type="match status" value="1"/>
</dbReference>
<reference evidence="2 3" key="1">
    <citation type="submission" date="2016-10" db="EMBL/GenBank/DDBJ databases">
        <authorList>
            <person name="de Groot N.N."/>
        </authorList>
    </citation>
    <scope>NUCLEOTIDE SEQUENCE [LARGE SCALE GENOMIC DNA]</scope>
    <source>
        <strain evidence="2 3">CGMCC 4.3491</strain>
    </source>
</reference>
<dbReference type="RefSeq" id="WP_175494282.1">
    <property type="nucleotide sequence ID" value="NZ_FNPZ01000003.1"/>
</dbReference>
<dbReference type="AlphaFoldDB" id="A0A1H3RQ36"/>
<evidence type="ECO:0000313" key="2">
    <source>
        <dbReference type="EMBL" id="SDZ27816.1"/>
    </source>
</evidence>
<dbReference type="GO" id="GO:0046464">
    <property type="term" value="P:acylglycerol catabolic process"/>
    <property type="evidence" value="ECO:0007669"/>
    <property type="project" value="TreeGrafter"/>
</dbReference>
<keyword evidence="3" id="KW-1185">Reference proteome</keyword>
<keyword evidence="2" id="KW-0378">Hydrolase</keyword>
<evidence type="ECO:0000313" key="3">
    <source>
        <dbReference type="Proteomes" id="UP000198891"/>
    </source>
</evidence>
<dbReference type="InterPro" id="IPR029058">
    <property type="entry name" value="AB_hydrolase_fold"/>
</dbReference>
<organism evidence="2 3">
    <name type="scientific">Herbiconiux ginsengi</name>
    <dbReference type="NCBI Taxonomy" id="381665"/>
    <lineage>
        <taxon>Bacteria</taxon>
        <taxon>Bacillati</taxon>
        <taxon>Actinomycetota</taxon>
        <taxon>Actinomycetes</taxon>
        <taxon>Micrococcales</taxon>
        <taxon>Microbacteriaceae</taxon>
        <taxon>Herbiconiux</taxon>
    </lineage>
</organism>
<dbReference type="PANTHER" id="PTHR43798:SF33">
    <property type="entry name" value="HYDROLASE, PUTATIVE (AFU_ORTHOLOGUE AFUA_2G14860)-RELATED"/>
    <property type="match status" value="1"/>
</dbReference>
<proteinExistence type="predicted"/>
<evidence type="ECO:0000259" key="1">
    <source>
        <dbReference type="Pfam" id="PF12697"/>
    </source>
</evidence>